<dbReference type="Pfam" id="PF03006">
    <property type="entry name" value="HlyIII"/>
    <property type="match status" value="1"/>
</dbReference>
<accession>A0ABT5J7W9</accession>
<dbReference type="EMBL" id="JAQQLI010000008">
    <property type="protein sequence ID" value="MDC7785572.1"/>
    <property type="molecule type" value="Genomic_DNA"/>
</dbReference>
<evidence type="ECO:0000256" key="2">
    <source>
        <dbReference type="ARBA" id="ARBA00022692"/>
    </source>
</evidence>
<evidence type="ECO:0000256" key="3">
    <source>
        <dbReference type="ARBA" id="ARBA00022989"/>
    </source>
</evidence>
<keyword evidence="7" id="KW-1185">Reference proteome</keyword>
<name>A0ABT5J7W9_RHOTP</name>
<dbReference type="InterPro" id="IPR004254">
    <property type="entry name" value="AdipoR/HlyIII-related"/>
</dbReference>
<keyword evidence="2 5" id="KW-0812">Transmembrane</keyword>
<feature type="transmembrane region" description="Helical" evidence="5">
    <location>
        <begin position="146"/>
        <end position="162"/>
    </location>
</feature>
<protein>
    <submittedName>
        <fullName evidence="6">Hemolysin III family protein</fullName>
    </submittedName>
</protein>
<comment type="caution">
    <text evidence="6">The sequence shown here is derived from an EMBL/GenBank/DDBJ whole genome shotgun (WGS) entry which is preliminary data.</text>
</comment>
<keyword evidence="3 5" id="KW-1133">Transmembrane helix</keyword>
<evidence type="ECO:0000256" key="1">
    <source>
        <dbReference type="ARBA" id="ARBA00004141"/>
    </source>
</evidence>
<reference evidence="6" key="2">
    <citation type="submission" date="2023-02" db="EMBL/GenBank/DDBJ databases">
        <authorList>
            <person name="Rayyan A."/>
            <person name="Meyer T."/>
            <person name="Kyndt J.A."/>
        </authorList>
    </citation>
    <scope>NUCLEOTIDE SEQUENCE</scope>
    <source>
        <strain evidence="6">DSM 9987</strain>
    </source>
</reference>
<evidence type="ECO:0000313" key="6">
    <source>
        <dbReference type="EMBL" id="MDC7785572.1"/>
    </source>
</evidence>
<sequence>MRAVTFFSRPRRYRWDFDRDEIVADGVMHALGLGLAIAGAFAIALWTARDVFAAPIVEPLVAYSASLVAMVAFSAAYNMWPPSATKGFLRRFDHAGIYLLIAGTYTPILWPLADQPAAGLLLAGLWLTAGLGIAVKLALPGRAERLSYAVYLLLGWSGIALYRTLDSALPPGTLQLLVTGGLLYSVGVVFHLWRSLRYQNAIWHGFVLLAAACHYAAVVDYAALVEAA</sequence>
<dbReference type="Proteomes" id="UP001165652">
    <property type="component" value="Unassembled WGS sequence"/>
</dbReference>
<evidence type="ECO:0000313" key="7">
    <source>
        <dbReference type="Proteomes" id="UP001165652"/>
    </source>
</evidence>
<evidence type="ECO:0000256" key="5">
    <source>
        <dbReference type="SAM" id="Phobius"/>
    </source>
</evidence>
<feature type="transmembrane region" description="Helical" evidence="5">
    <location>
        <begin position="174"/>
        <end position="193"/>
    </location>
</feature>
<comment type="subcellular location">
    <subcellularLocation>
        <location evidence="1">Membrane</location>
        <topology evidence="1">Multi-pass membrane protein</topology>
    </subcellularLocation>
</comment>
<feature type="transmembrane region" description="Helical" evidence="5">
    <location>
        <begin position="21"/>
        <end position="48"/>
    </location>
</feature>
<organism evidence="6 7">
    <name type="scientific">Rhodoplanes tepidamans</name>
    <name type="common">Rhodoplanes cryptolactis</name>
    <dbReference type="NCBI Taxonomy" id="200616"/>
    <lineage>
        <taxon>Bacteria</taxon>
        <taxon>Pseudomonadati</taxon>
        <taxon>Pseudomonadota</taxon>
        <taxon>Alphaproteobacteria</taxon>
        <taxon>Hyphomicrobiales</taxon>
        <taxon>Nitrobacteraceae</taxon>
        <taxon>Rhodoplanes</taxon>
    </lineage>
</organism>
<feature type="transmembrane region" description="Helical" evidence="5">
    <location>
        <begin position="205"/>
        <end position="224"/>
    </location>
</feature>
<keyword evidence="4 5" id="KW-0472">Membrane</keyword>
<dbReference type="RefSeq" id="WP_272776410.1">
    <property type="nucleotide sequence ID" value="NZ_JAQQLI010000008.1"/>
</dbReference>
<feature type="transmembrane region" description="Helical" evidence="5">
    <location>
        <begin position="60"/>
        <end position="80"/>
    </location>
</feature>
<proteinExistence type="predicted"/>
<gene>
    <name evidence="6" type="ORF">PQJ73_07745</name>
</gene>
<dbReference type="PANTHER" id="PTHR20855">
    <property type="entry name" value="ADIPOR/PROGESTIN RECEPTOR-RELATED"/>
    <property type="match status" value="1"/>
</dbReference>
<reference evidence="6" key="1">
    <citation type="journal article" date="2023" name="Microbiol Resour">
        <title>Genome Sequences of Rhodoplanes serenus and Two Thermotolerant Strains, Rhodoplanes tepidamans and 'Rhodoplanes cryptolactis,' Further Refine the Genus.</title>
        <authorList>
            <person name="Rayyan A.A."/>
            <person name="Kyndt J.A."/>
        </authorList>
    </citation>
    <scope>NUCLEOTIDE SEQUENCE</scope>
    <source>
        <strain evidence="6">DSM 9987</strain>
    </source>
</reference>
<dbReference type="PANTHER" id="PTHR20855:SF3">
    <property type="entry name" value="LD03007P"/>
    <property type="match status" value="1"/>
</dbReference>
<feature type="transmembrane region" description="Helical" evidence="5">
    <location>
        <begin position="118"/>
        <end position="139"/>
    </location>
</feature>
<evidence type="ECO:0000256" key="4">
    <source>
        <dbReference type="ARBA" id="ARBA00023136"/>
    </source>
</evidence>
<feature type="transmembrane region" description="Helical" evidence="5">
    <location>
        <begin position="92"/>
        <end position="112"/>
    </location>
</feature>